<keyword evidence="11" id="KW-1185">Reference proteome</keyword>
<dbReference type="PANTHER" id="PTHR30294:SF38">
    <property type="entry name" value="TRANSPORT PERMEASE PROTEIN"/>
    <property type="match status" value="1"/>
</dbReference>
<accession>A0ABQ1L1P5</accession>
<dbReference type="EMBL" id="BMIK01000001">
    <property type="protein sequence ID" value="GGC16528.1"/>
    <property type="molecule type" value="Genomic_DNA"/>
</dbReference>
<evidence type="ECO:0000256" key="6">
    <source>
        <dbReference type="ARBA" id="ARBA00022989"/>
    </source>
</evidence>
<feature type="domain" description="ABC transmembrane type-2" evidence="9">
    <location>
        <begin position="193"/>
        <end position="428"/>
    </location>
</feature>
<gene>
    <name evidence="10" type="ORF">GCM10011386_05440</name>
</gene>
<protein>
    <submittedName>
        <fullName evidence="10">ABC transporter</fullName>
    </submittedName>
</protein>
<evidence type="ECO:0000256" key="4">
    <source>
        <dbReference type="ARBA" id="ARBA00022475"/>
    </source>
</evidence>
<feature type="transmembrane region" description="Helical" evidence="8">
    <location>
        <begin position="233"/>
        <end position="253"/>
    </location>
</feature>
<dbReference type="InterPro" id="IPR051449">
    <property type="entry name" value="ABC-2_transporter_component"/>
</dbReference>
<keyword evidence="5 8" id="KW-0812">Transmembrane</keyword>
<keyword evidence="7 8" id="KW-0472">Membrane</keyword>
<evidence type="ECO:0000313" key="11">
    <source>
        <dbReference type="Proteomes" id="UP000597338"/>
    </source>
</evidence>
<evidence type="ECO:0000313" key="10">
    <source>
        <dbReference type="EMBL" id="GGC16528.1"/>
    </source>
</evidence>
<dbReference type="PROSITE" id="PS51012">
    <property type="entry name" value="ABC_TM2"/>
    <property type="match status" value="1"/>
</dbReference>
<comment type="caution">
    <text evidence="10">The sequence shown here is derived from an EMBL/GenBank/DDBJ whole genome shotgun (WGS) entry which is preliminary data.</text>
</comment>
<dbReference type="PANTHER" id="PTHR30294">
    <property type="entry name" value="MEMBRANE COMPONENT OF ABC TRANSPORTER YHHJ-RELATED"/>
    <property type="match status" value="1"/>
</dbReference>
<dbReference type="Gene3D" id="3.40.1710.10">
    <property type="entry name" value="abc type-2 transporter like domain"/>
    <property type="match status" value="1"/>
</dbReference>
<keyword evidence="3" id="KW-0813">Transport</keyword>
<comment type="subcellular location">
    <subcellularLocation>
        <location evidence="1">Cell membrane</location>
        <topology evidence="1">Multi-pass membrane protein</topology>
    </subcellularLocation>
</comment>
<feature type="transmembrane region" description="Helical" evidence="8">
    <location>
        <begin position="273"/>
        <end position="297"/>
    </location>
</feature>
<dbReference type="Pfam" id="PF12698">
    <property type="entry name" value="ABC2_membrane_3"/>
    <property type="match status" value="1"/>
</dbReference>
<proteinExistence type="inferred from homology"/>
<feature type="transmembrane region" description="Helical" evidence="8">
    <location>
        <begin position="347"/>
        <end position="365"/>
    </location>
</feature>
<sequence length="431" mass="47332">MRKLFVSAYKEVLLLLRDWGGLAILFFMPSVLIITITLIQESTFKAVGESTLPIVLVDEDQGEIGKLVAKNLAEAPNVQLITEIAGQPIDDNRARDLVSGGEYQIALVIPAGISDELNDKVNHNVDKILGEFALTGNDSIATTGQQPQKKWKTKEINIYFDPAAGQTFRNGVKSNIERMLSKVEVQKIYDVFIDQMELTEDPGLLNDEIIAFNEIIAQKGKDGIIPNAVQHNVPAWILFGIFFIVVPLGINLVKEKNLGTYIRLRTSPVSYAIILGGKIVTYTVICLIQFALMLLIAKYIFPLIGLIEFDPGAQLPLMVLIAFVAGLAAIGLGILIGTLAETQEQSAPFGAIFVIILAALGGVWVPTFIMPEVMQKVSAFSPMNWGISAFYDVILRNGTATDIARPLGYLLLFFVITLIAAIFYDKKHQTH</sequence>
<evidence type="ECO:0000256" key="7">
    <source>
        <dbReference type="ARBA" id="ARBA00023136"/>
    </source>
</evidence>
<organism evidence="10 11">
    <name type="scientific">Parapedobacter defluvii</name>
    <dbReference type="NCBI Taxonomy" id="2045106"/>
    <lineage>
        <taxon>Bacteria</taxon>
        <taxon>Pseudomonadati</taxon>
        <taxon>Bacteroidota</taxon>
        <taxon>Sphingobacteriia</taxon>
        <taxon>Sphingobacteriales</taxon>
        <taxon>Sphingobacteriaceae</taxon>
        <taxon>Parapedobacter</taxon>
    </lineage>
</organism>
<name>A0ABQ1L1P5_9SPHI</name>
<comment type="similarity">
    <text evidence="2">Belongs to the ABC-2 integral membrane protein family.</text>
</comment>
<keyword evidence="4" id="KW-1003">Cell membrane</keyword>
<evidence type="ECO:0000256" key="8">
    <source>
        <dbReference type="SAM" id="Phobius"/>
    </source>
</evidence>
<feature type="transmembrane region" description="Helical" evidence="8">
    <location>
        <begin position="21"/>
        <end position="39"/>
    </location>
</feature>
<evidence type="ECO:0000256" key="3">
    <source>
        <dbReference type="ARBA" id="ARBA00022448"/>
    </source>
</evidence>
<evidence type="ECO:0000259" key="9">
    <source>
        <dbReference type="PROSITE" id="PS51012"/>
    </source>
</evidence>
<reference evidence="11" key="1">
    <citation type="journal article" date="2019" name="Int. J. Syst. Evol. Microbiol.">
        <title>The Global Catalogue of Microorganisms (GCM) 10K type strain sequencing project: providing services to taxonomists for standard genome sequencing and annotation.</title>
        <authorList>
            <consortium name="The Broad Institute Genomics Platform"/>
            <consortium name="The Broad Institute Genome Sequencing Center for Infectious Disease"/>
            <person name="Wu L."/>
            <person name="Ma J."/>
        </authorList>
    </citation>
    <scope>NUCLEOTIDE SEQUENCE [LARGE SCALE GENOMIC DNA]</scope>
    <source>
        <strain evidence="11">CGMCC 1.15342</strain>
    </source>
</reference>
<dbReference type="RefSeq" id="WP_188747102.1">
    <property type="nucleotide sequence ID" value="NZ_BMIK01000001.1"/>
</dbReference>
<evidence type="ECO:0000256" key="5">
    <source>
        <dbReference type="ARBA" id="ARBA00022692"/>
    </source>
</evidence>
<feature type="transmembrane region" description="Helical" evidence="8">
    <location>
        <begin position="407"/>
        <end position="424"/>
    </location>
</feature>
<evidence type="ECO:0000256" key="1">
    <source>
        <dbReference type="ARBA" id="ARBA00004651"/>
    </source>
</evidence>
<dbReference type="InterPro" id="IPR013525">
    <property type="entry name" value="ABC2_TM"/>
</dbReference>
<dbReference type="InterPro" id="IPR047817">
    <property type="entry name" value="ABC2_TM_bact-type"/>
</dbReference>
<feature type="transmembrane region" description="Helical" evidence="8">
    <location>
        <begin position="317"/>
        <end position="340"/>
    </location>
</feature>
<keyword evidence="6 8" id="KW-1133">Transmembrane helix</keyword>
<dbReference type="Proteomes" id="UP000597338">
    <property type="component" value="Unassembled WGS sequence"/>
</dbReference>
<evidence type="ECO:0000256" key="2">
    <source>
        <dbReference type="ARBA" id="ARBA00007783"/>
    </source>
</evidence>